<name>T1D4B6_9DIPT</name>
<reference evidence="2" key="1">
    <citation type="journal article" date="2013" name="BMC Genomics">
        <title>A deep insight into the sialotranscriptome of the mosquito, Psorophora albipes.</title>
        <authorList>
            <person name="Chagas A.C."/>
            <person name="Calvo E."/>
            <person name="Rios-Velasquez C.M."/>
            <person name="Pessoa F.A."/>
            <person name="Medeiros J.F."/>
            <person name="Ribeiro J.M."/>
        </authorList>
    </citation>
    <scope>NUCLEOTIDE SEQUENCE</scope>
</reference>
<proteinExistence type="evidence at transcript level"/>
<sequence>MKNEAISLLLMLLPIGSVVRAKDIFDGMQESRTEAPLLVEREPHEDLDLEEEGPQTCVHDVYPKDPIKLDDASFGLNQQVQKAMKEIPAAPPVPNLTDISSQLANVFQLPRFSEMGAELKSMVQQYRAIVELYVKQWMAVLNKRRTEAVTKMKAGVQKQNKKIWDFFSQQLDEYKDLCLPDSNKCLQSIQKNLESYDLRVQKNMAACNRFAQRQLDQHAEWVENERKLLERPFLKVEGCFEKGHVQSGVASCVGNMISNVVKAATDGMKRFSNTMGKVSDSLSDRMGKFQECVVNRKKLLDGGQKRIADKALDCLRKQKQPDDADGAALFDADDGF</sequence>
<evidence type="ECO:0000313" key="2">
    <source>
        <dbReference type="EMBL" id="JAA93829.1"/>
    </source>
</evidence>
<organism evidence="2">
    <name type="scientific">Psorophora albipes</name>
    <dbReference type="NCBI Taxonomy" id="869069"/>
    <lineage>
        <taxon>Eukaryota</taxon>
        <taxon>Metazoa</taxon>
        <taxon>Ecdysozoa</taxon>
        <taxon>Arthropoda</taxon>
        <taxon>Hexapoda</taxon>
        <taxon>Insecta</taxon>
        <taxon>Pterygota</taxon>
        <taxon>Neoptera</taxon>
        <taxon>Endopterygota</taxon>
        <taxon>Diptera</taxon>
        <taxon>Nematocera</taxon>
        <taxon>Culicoidea</taxon>
        <taxon>Culicidae</taxon>
        <taxon>Culicinae</taxon>
        <taxon>Aedini</taxon>
        <taxon>Psorophora</taxon>
    </lineage>
</organism>
<evidence type="ECO:0000256" key="1">
    <source>
        <dbReference type="SAM" id="SignalP"/>
    </source>
</evidence>
<keyword evidence="1" id="KW-0732">Signal</keyword>
<dbReference type="AlphaFoldDB" id="T1D4B6"/>
<dbReference type="EMBL" id="GALA01001023">
    <property type="protein sequence ID" value="JAA93829.1"/>
    <property type="molecule type" value="mRNA"/>
</dbReference>
<feature type="chain" id="PRO_5004574395" evidence="1">
    <location>
        <begin position="22"/>
        <end position="336"/>
    </location>
</feature>
<protein>
    <submittedName>
        <fullName evidence="2">Putative gsg5 type mucin</fullName>
    </submittedName>
</protein>
<accession>T1D4B6</accession>
<feature type="signal peptide" evidence="1">
    <location>
        <begin position="1"/>
        <end position="21"/>
    </location>
</feature>